<comment type="similarity">
    <text evidence="1">Belongs to the metallo-beta-lactamase superfamily.</text>
</comment>
<keyword evidence="4" id="KW-0862">Zinc</keyword>
<evidence type="ECO:0000256" key="5">
    <source>
        <dbReference type="SAM" id="SignalP"/>
    </source>
</evidence>
<evidence type="ECO:0000256" key="2">
    <source>
        <dbReference type="ARBA" id="ARBA00022723"/>
    </source>
</evidence>
<dbReference type="KEGG" id="fap:GR316_00095"/>
<keyword evidence="8" id="KW-1185">Reference proteome</keyword>
<protein>
    <submittedName>
        <fullName evidence="7">MBL fold metallo-hydrolase</fullName>
    </submittedName>
</protein>
<dbReference type="InterPro" id="IPR006311">
    <property type="entry name" value="TAT_signal"/>
</dbReference>
<organism evidence="7 8">
    <name type="scientific">Falsirhodobacter algicola</name>
    <dbReference type="NCBI Taxonomy" id="2692330"/>
    <lineage>
        <taxon>Bacteria</taxon>
        <taxon>Pseudomonadati</taxon>
        <taxon>Pseudomonadota</taxon>
        <taxon>Alphaproteobacteria</taxon>
        <taxon>Rhodobacterales</taxon>
        <taxon>Paracoccaceae</taxon>
        <taxon>Falsirhodobacter</taxon>
    </lineage>
</organism>
<gene>
    <name evidence="7" type="ORF">GR316_00095</name>
</gene>
<dbReference type="GO" id="GO:0046872">
    <property type="term" value="F:metal ion binding"/>
    <property type="evidence" value="ECO:0007669"/>
    <property type="project" value="UniProtKB-KW"/>
</dbReference>
<proteinExistence type="inferred from homology"/>
<keyword evidence="2" id="KW-0479">Metal-binding</keyword>
<feature type="chain" id="PRO_5035236823" evidence="5">
    <location>
        <begin position="28"/>
        <end position="308"/>
    </location>
</feature>
<keyword evidence="5" id="KW-0732">Signal</keyword>
<evidence type="ECO:0000256" key="3">
    <source>
        <dbReference type="ARBA" id="ARBA00022801"/>
    </source>
</evidence>
<dbReference type="PANTHER" id="PTHR42978:SF6">
    <property type="entry name" value="QUORUM-QUENCHING LACTONASE YTNP-RELATED"/>
    <property type="match status" value="1"/>
</dbReference>
<evidence type="ECO:0000259" key="6">
    <source>
        <dbReference type="SMART" id="SM00849"/>
    </source>
</evidence>
<evidence type="ECO:0000313" key="8">
    <source>
        <dbReference type="Proteomes" id="UP000679284"/>
    </source>
</evidence>
<dbReference type="InterPro" id="IPR001279">
    <property type="entry name" value="Metallo-B-lactamas"/>
</dbReference>
<dbReference type="Gene3D" id="3.60.15.10">
    <property type="entry name" value="Ribonuclease Z/Hydroxyacylglutathione hydrolase-like"/>
    <property type="match status" value="1"/>
</dbReference>
<dbReference type="PROSITE" id="PS51318">
    <property type="entry name" value="TAT"/>
    <property type="match status" value="1"/>
</dbReference>
<evidence type="ECO:0000256" key="1">
    <source>
        <dbReference type="ARBA" id="ARBA00007749"/>
    </source>
</evidence>
<dbReference type="Proteomes" id="UP000679284">
    <property type="component" value="Chromosome"/>
</dbReference>
<reference evidence="7" key="1">
    <citation type="submission" date="2020-01" db="EMBL/GenBank/DDBJ databases">
        <authorList>
            <person name="Yang Y."/>
            <person name="Kwon Y.M."/>
        </authorList>
    </citation>
    <scope>NUCLEOTIDE SEQUENCE</scope>
    <source>
        <strain evidence="7">PG104</strain>
    </source>
</reference>
<dbReference type="EMBL" id="CP047289">
    <property type="protein sequence ID" value="QUS34804.1"/>
    <property type="molecule type" value="Genomic_DNA"/>
</dbReference>
<dbReference type="SMART" id="SM00849">
    <property type="entry name" value="Lactamase_B"/>
    <property type="match status" value="1"/>
</dbReference>
<feature type="signal peptide" evidence="5">
    <location>
        <begin position="1"/>
        <end position="27"/>
    </location>
</feature>
<dbReference type="SUPFAM" id="SSF56281">
    <property type="entry name" value="Metallo-hydrolase/oxidoreductase"/>
    <property type="match status" value="1"/>
</dbReference>
<dbReference type="RefSeq" id="WP_211784054.1">
    <property type="nucleotide sequence ID" value="NZ_CP047289.1"/>
</dbReference>
<dbReference type="InterPro" id="IPR051013">
    <property type="entry name" value="MBL_superfamily_lactonases"/>
</dbReference>
<dbReference type="PANTHER" id="PTHR42978">
    <property type="entry name" value="QUORUM-QUENCHING LACTONASE YTNP-RELATED-RELATED"/>
    <property type="match status" value="1"/>
</dbReference>
<feature type="domain" description="Metallo-beta-lactamase" evidence="6">
    <location>
        <begin position="92"/>
        <end position="278"/>
    </location>
</feature>
<dbReference type="Pfam" id="PF00753">
    <property type="entry name" value="Lactamase_B"/>
    <property type="match status" value="1"/>
</dbReference>
<dbReference type="InterPro" id="IPR036866">
    <property type="entry name" value="RibonucZ/Hydroxyglut_hydro"/>
</dbReference>
<dbReference type="GO" id="GO:0016787">
    <property type="term" value="F:hydrolase activity"/>
    <property type="evidence" value="ECO:0007669"/>
    <property type="project" value="UniProtKB-KW"/>
</dbReference>
<keyword evidence="3" id="KW-0378">Hydrolase</keyword>
<accession>A0A8J8MQX2</accession>
<dbReference type="CDD" id="cd07720">
    <property type="entry name" value="OPHC2-like_MBL-fold"/>
    <property type="match status" value="1"/>
</dbReference>
<sequence>MTITRRTALTAGAALPLAGLIPAGVQAQTTPEEPTMTLFHTIPFGAMTLTVLKAGTAVQSPAHEIFGLNASDEEFEEVSAANFIPSDRALGNFSPVVVQTGDEAILFDTGLSPDGTLAALTQAGMSAGDITKVVITHMHGDHIGGLSDGSTLTFPNAELITGRVEMEAWLASGGEAFDAKVRPFSDDFRLIEGGDEVAPGITAKELFGHTPGMMGFMLRNDADQSLMLAVDFANHYVWSLGRPDWEVRFDMDKAGAIDTRQRVLAMLAEEKMPFIGYHMPFPSVGYVAKDDEGYRFVPESYQFELATR</sequence>
<evidence type="ECO:0000313" key="7">
    <source>
        <dbReference type="EMBL" id="QUS34804.1"/>
    </source>
</evidence>
<name>A0A8J8MQX2_9RHOB</name>
<dbReference type="AlphaFoldDB" id="A0A8J8MQX2"/>
<evidence type="ECO:0000256" key="4">
    <source>
        <dbReference type="ARBA" id="ARBA00022833"/>
    </source>
</evidence>